<dbReference type="InterPro" id="IPR023299">
    <property type="entry name" value="ATPase_P-typ_cyto_dom_N"/>
</dbReference>
<evidence type="ECO:0000256" key="7">
    <source>
        <dbReference type="ARBA" id="ARBA00022967"/>
    </source>
</evidence>
<dbReference type="GO" id="GO:0005524">
    <property type="term" value="F:ATP binding"/>
    <property type="evidence" value="ECO:0007669"/>
    <property type="project" value="UniProtKB-KW"/>
</dbReference>
<keyword evidence="7" id="KW-1278">Translocase</keyword>
<gene>
    <name evidence="8" type="ORF">HPB48_000670</name>
</gene>
<evidence type="ECO:0000256" key="1">
    <source>
        <dbReference type="ARBA" id="ARBA00004141"/>
    </source>
</evidence>
<dbReference type="PANTHER" id="PTHR45630">
    <property type="entry name" value="CATION-TRANSPORTING ATPASE-RELATED"/>
    <property type="match status" value="1"/>
</dbReference>
<organism evidence="8 9">
    <name type="scientific">Haemaphysalis longicornis</name>
    <name type="common">Bush tick</name>
    <dbReference type="NCBI Taxonomy" id="44386"/>
    <lineage>
        <taxon>Eukaryota</taxon>
        <taxon>Metazoa</taxon>
        <taxon>Ecdysozoa</taxon>
        <taxon>Arthropoda</taxon>
        <taxon>Chelicerata</taxon>
        <taxon>Arachnida</taxon>
        <taxon>Acari</taxon>
        <taxon>Parasitiformes</taxon>
        <taxon>Ixodida</taxon>
        <taxon>Ixodoidea</taxon>
        <taxon>Ixodidae</taxon>
        <taxon>Haemaphysalinae</taxon>
        <taxon>Haemaphysalis</taxon>
    </lineage>
</organism>
<dbReference type="SUPFAM" id="SSF81660">
    <property type="entry name" value="Metal cation-transporting ATPase, ATP-binding domain N"/>
    <property type="match status" value="1"/>
</dbReference>
<keyword evidence="5" id="KW-0067">ATP-binding</keyword>
<dbReference type="Pfam" id="PF13246">
    <property type="entry name" value="Cation_ATPase"/>
    <property type="match status" value="1"/>
</dbReference>
<evidence type="ECO:0000256" key="2">
    <source>
        <dbReference type="ARBA" id="ARBA00022553"/>
    </source>
</evidence>
<evidence type="ECO:0000313" key="8">
    <source>
        <dbReference type="EMBL" id="KAH9367897.1"/>
    </source>
</evidence>
<dbReference type="PANTHER" id="PTHR45630:SF8">
    <property type="entry name" value="CATION-TRANSPORTING ATPASE"/>
    <property type="match status" value="1"/>
</dbReference>
<evidence type="ECO:0000256" key="4">
    <source>
        <dbReference type="ARBA" id="ARBA00022741"/>
    </source>
</evidence>
<dbReference type="Gene3D" id="3.40.1110.10">
    <property type="entry name" value="Calcium-transporting ATPase, cytoplasmic domain N"/>
    <property type="match status" value="1"/>
</dbReference>
<keyword evidence="4" id="KW-0547">Nucleotide-binding</keyword>
<dbReference type="Proteomes" id="UP000821853">
    <property type="component" value="Chromosome 2"/>
</dbReference>
<evidence type="ECO:0000256" key="6">
    <source>
        <dbReference type="ARBA" id="ARBA00022842"/>
    </source>
</evidence>
<keyword evidence="2" id="KW-0597">Phosphoprotein</keyword>
<comment type="caution">
    <text evidence="8">The sequence shown here is derived from an EMBL/GenBank/DDBJ whole genome shotgun (WGS) entry which is preliminary data.</text>
</comment>
<sequence length="120" mass="13247">MFEATNWLSGSMEVGIVRELPFSSGLQRMSVVTRMLGSTHFDVFCKGAPETIASLSKADTVPPDFVDTLTSYTQRGHRVLALAYRPLTDSFTKVQPTAPRRAGARPHLLGLLVMENRLKP</sequence>
<evidence type="ECO:0000256" key="5">
    <source>
        <dbReference type="ARBA" id="ARBA00022840"/>
    </source>
</evidence>
<dbReference type="GO" id="GO:0016020">
    <property type="term" value="C:membrane"/>
    <property type="evidence" value="ECO:0007669"/>
    <property type="project" value="UniProtKB-SubCell"/>
</dbReference>
<dbReference type="EMBL" id="JABSTR010000004">
    <property type="protein sequence ID" value="KAH9367897.1"/>
    <property type="molecule type" value="Genomic_DNA"/>
</dbReference>
<keyword evidence="3" id="KW-0479">Metal-binding</keyword>
<dbReference type="VEuPathDB" id="VectorBase:HLOH_045142"/>
<dbReference type="GO" id="GO:0019829">
    <property type="term" value="F:ATPase-coupled monoatomic cation transmembrane transporter activity"/>
    <property type="evidence" value="ECO:0007669"/>
    <property type="project" value="TreeGrafter"/>
</dbReference>
<evidence type="ECO:0000256" key="3">
    <source>
        <dbReference type="ARBA" id="ARBA00022723"/>
    </source>
</evidence>
<keyword evidence="9" id="KW-1185">Reference proteome</keyword>
<protein>
    <submittedName>
        <fullName evidence="8">Uncharacterized protein</fullName>
    </submittedName>
</protein>
<reference evidence="8 9" key="1">
    <citation type="journal article" date="2020" name="Cell">
        <title>Large-Scale Comparative Analyses of Tick Genomes Elucidate Their Genetic Diversity and Vector Capacities.</title>
        <authorList>
            <consortium name="Tick Genome and Microbiome Consortium (TIGMIC)"/>
            <person name="Jia N."/>
            <person name="Wang J."/>
            <person name="Shi W."/>
            <person name="Du L."/>
            <person name="Sun Y."/>
            <person name="Zhan W."/>
            <person name="Jiang J.F."/>
            <person name="Wang Q."/>
            <person name="Zhang B."/>
            <person name="Ji P."/>
            <person name="Bell-Sakyi L."/>
            <person name="Cui X.M."/>
            <person name="Yuan T.T."/>
            <person name="Jiang B.G."/>
            <person name="Yang W.F."/>
            <person name="Lam T.T."/>
            <person name="Chang Q.C."/>
            <person name="Ding S.J."/>
            <person name="Wang X.J."/>
            <person name="Zhu J.G."/>
            <person name="Ruan X.D."/>
            <person name="Zhao L."/>
            <person name="Wei J.T."/>
            <person name="Ye R.Z."/>
            <person name="Que T.C."/>
            <person name="Du C.H."/>
            <person name="Zhou Y.H."/>
            <person name="Cheng J.X."/>
            <person name="Dai P.F."/>
            <person name="Guo W.B."/>
            <person name="Han X.H."/>
            <person name="Huang E.J."/>
            <person name="Li L.F."/>
            <person name="Wei W."/>
            <person name="Gao Y.C."/>
            <person name="Liu J.Z."/>
            <person name="Shao H.Z."/>
            <person name="Wang X."/>
            <person name="Wang C.C."/>
            <person name="Yang T.C."/>
            <person name="Huo Q.B."/>
            <person name="Li W."/>
            <person name="Chen H.Y."/>
            <person name="Chen S.E."/>
            <person name="Zhou L.G."/>
            <person name="Ni X.B."/>
            <person name="Tian J.H."/>
            <person name="Sheng Y."/>
            <person name="Liu T."/>
            <person name="Pan Y.S."/>
            <person name="Xia L.Y."/>
            <person name="Li J."/>
            <person name="Zhao F."/>
            <person name="Cao W.C."/>
        </authorList>
    </citation>
    <scope>NUCLEOTIDE SEQUENCE [LARGE SCALE GENOMIC DNA]</scope>
    <source>
        <strain evidence="8">HaeL-2018</strain>
    </source>
</reference>
<dbReference type="GO" id="GO:0140358">
    <property type="term" value="F:P-type transmembrane transporter activity"/>
    <property type="evidence" value="ECO:0007669"/>
    <property type="project" value="InterPro"/>
</dbReference>
<dbReference type="GO" id="GO:0046872">
    <property type="term" value="F:metal ion binding"/>
    <property type="evidence" value="ECO:0007669"/>
    <property type="project" value="UniProtKB-KW"/>
</dbReference>
<dbReference type="GO" id="GO:0006874">
    <property type="term" value="P:intracellular calcium ion homeostasis"/>
    <property type="evidence" value="ECO:0007669"/>
    <property type="project" value="TreeGrafter"/>
</dbReference>
<keyword evidence="6" id="KW-0460">Magnesium</keyword>
<proteinExistence type="predicted"/>
<name>A0A9J6FZR0_HAELO</name>
<comment type="subcellular location">
    <subcellularLocation>
        <location evidence="1">Membrane</location>
        <topology evidence="1">Multi-pass membrane protein</topology>
    </subcellularLocation>
</comment>
<evidence type="ECO:0000313" key="9">
    <source>
        <dbReference type="Proteomes" id="UP000821853"/>
    </source>
</evidence>
<dbReference type="OrthoDB" id="48943at2759"/>
<dbReference type="AlphaFoldDB" id="A0A9J6FZR0"/>
<dbReference type="GO" id="GO:0015203">
    <property type="term" value="F:polyamine transmembrane transporter activity"/>
    <property type="evidence" value="ECO:0007669"/>
    <property type="project" value="TreeGrafter"/>
</dbReference>
<accession>A0A9J6FZR0</accession>
<dbReference type="InterPro" id="IPR006544">
    <property type="entry name" value="P-type_TPase_V"/>
</dbReference>